<gene>
    <name evidence="4" type="ORF">Gasu_37500</name>
</gene>
<dbReference type="InterPro" id="IPR036867">
    <property type="entry name" value="R3H_dom_sf"/>
</dbReference>
<dbReference type="InterPro" id="IPR000467">
    <property type="entry name" value="G_patch_dom"/>
</dbReference>
<evidence type="ECO:0008006" key="6">
    <source>
        <dbReference type="Google" id="ProtNLM"/>
    </source>
</evidence>
<dbReference type="SMART" id="SM00443">
    <property type="entry name" value="G_patch"/>
    <property type="match status" value="1"/>
</dbReference>
<dbReference type="OrthoDB" id="21470at2759"/>
<feature type="region of interest" description="Disordered" evidence="1">
    <location>
        <begin position="332"/>
        <end position="369"/>
    </location>
</feature>
<dbReference type="InterPro" id="IPR051189">
    <property type="entry name" value="Splicing_assoc_domain"/>
</dbReference>
<evidence type="ECO:0000259" key="2">
    <source>
        <dbReference type="PROSITE" id="PS50174"/>
    </source>
</evidence>
<accession>M2WXU6</accession>
<dbReference type="Pfam" id="PF01585">
    <property type="entry name" value="G-patch"/>
    <property type="match status" value="1"/>
</dbReference>
<feature type="region of interest" description="Disordered" evidence="1">
    <location>
        <begin position="74"/>
        <end position="131"/>
    </location>
</feature>
<dbReference type="PANTHER" id="PTHR14195">
    <property type="entry name" value="G PATCH DOMAIN CONTAINING PROTEIN 2"/>
    <property type="match status" value="1"/>
</dbReference>
<dbReference type="SMART" id="SM00393">
    <property type="entry name" value="R3H"/>
    <property type="match status" value="1"/>
</dbReference>
<dbReference type="STRING" id="130081.M2WXU6"/>
<dbReference type="EMBL" id="KB454515">
    <property type="protein sequence ID" value="EME28865.1"/>
    <property type="molecule type" value="Genomic_DNA"/>
</dbReference>
<name>M2WXU6_GALSU</name>
<dbReference type="SUPFAM" id="SSF82708">
    <property type="entry name" value="R3H domain"/>
    <property type="match status" value="1"/>
</dbReference>
<dbReference type="AlphaFoldDB" id="M2WXU6"/>
<feature type="compositionally biased region" description="Low complexity" evidence="1">
    <location>
        <begin position="1"/>
        <end position="10"/>
    </location>
</feature>
<dbReference type="GeneID" id="17087706"/>
<dbReference type="Gramene" id="EME28865">
    <property type="protein sequence ID" value="EME28865"/>
    <property type="gene ID" value="Gasu_37500"/>
</dbReference>
<evidence type="ECO:0000313" key="4">
    <source>
        <dbReference type="EMBL" id="EME28865.1"/>
    </source>
</evidence>
<dbReference type="KEGG" id="gsl:Gasu_37500"/>
<feature type="compositionally biased region" description="Basic residues" evidence="1">
    <location>
        <begin position="276"/>
        <end position="285"/>
    </location>
</feature>
<feature type="compositionally biased region" description="Polar residues" evidence="1">
    <location>
        <begin position="74"/>
        <end position="83"/>
    </location>
</feature>
<dbReference type="InterPro" id="IPR001374">
    <property type="entry name" value="R3H_dom"/>
</dbReference>
<dbReference type="Proteomes" id="UP000030680">
    <property type="component" value="Unassembled WGS sequence"/>
</dbReference>
<organism evidence="4 5">
    <name type="scientific">Galdieria sulphuraria</name>
    <name type="common">Red alga</name>
    <dbReference type="NCBI Taxonomy" id="130081"/>
    <lineage>
        <taxon>Eukaryota</taxon>
        <taxon>Rhodophyta</taxon>
        <taxon>Bangiophyceae</taxon>
        <taxon>Galdieriales</taxon>
        <taxon>Galdieriaceae</taxon>
        <taxon>Galdieria</taxon>
    </lineage>
</organism>
<evidence type="ECO:0000256" key="1">
    <source>
        <dbReference type="SAM" id="MobiDB-lite"/>
    </source>
</evidence>
<feature type="region of interest" description="Disordered" evidence="1">
    <location>
        <begin position="168"/>
        <end position="189"/>
    </location>
</feature>
<reference evidence="5" key="1">
    <citation type="journal article" date="2013" name="Science">
        <title>Gene transfer from bacteria and archaea facilitated evolution of an extremophilic eukaryote.</title>
        <authorList>
            <person name="Schonknecht G."/>
            <person name="Chen W.H."/>
            <person name="Ternes C.M."/>
            <person name="Barbier G.G."/>
            <person name="Shrestha R.P."/>
            <person name="Stanke M."/>
            <person name="Brautigam A."/>
            <person name="Baker B.J."/>
            <person name="Banfield J.F."/>
            <person name="Garavito R.M."/>
            <person name="Carr K."/>
            <person name="Wilkerson C."/>
            <person name="Rensing S.A."/>
            <person name="Gagneul D."/>
            <person name="Dickenson N.E."/>
            <person name="Oesterhelt C."/>
            <person name="Lercher M.J."/>
            <person name="Weber A.P."/>
        </authorList>
    </citation>
    <scope>NUCLEOTIDE SEQUENCE [LARGE SCALE GENOMIC DNA]</scope>
    <source>
        <strain evidence="5">074W</strain>
    </source>
</reference>
<evidence type="ECO:0000313" key="5">
    <source>
        <dbReference type="Proteomes" id="UP000030680"/>
    </source>
</evidence>
<keyword evidence="5" id="KW-1185">Reference proteome</keyword>
<proteinExistence type="predicted"/>
<feature type="compositionally biased region" description="Basic residues" evidence="1">
    <location>
        <begin position="171"/>
        <end position="189"/>
    </location>
</feature>
<dbReference type="CDD" id="cd02325">
    <property type="entry name" value="R3H"/>
    <property type="match status" value="1"/>
</dbReference>
<dbReference type="PROSITE" id="PS50174">
    <property type="entry name" value="G_PATCH"/>
    <property type="match status" value="1"/>
</dbReference>
<evidence type="ECO:0000259" key="3">
    <source>
        <dbReference type="PROSITE" id="PS51061"/>
    </source>
</evidence>
<feature type="region of interest" description="Disordered" evidence="1">
    <location>
        <begin position="1"/>
        <end position="50"/>
    </location>
</feature>
<feature type="domain" description="R3H" evidence="3">
    <location>
        <begin position="187"/>
        <end position="250"/>
    </location>
</feature>
<protein>
    <recommendedName>
        <fullName evidence="6">G-patch domain-containing protein</fullName>
    </recommendedName>
</protein>
<dbReference type="PROSITE" id="PS51061">
    <property type="entry name" value="R3H"/>
    <property type="match status" value="1"/>
</dbReference>
<dbReference type="Pfam" id="PF01424">
    <property type="entry name" value="R3H"/>
    <property type="match status" value="1"/>
</dbReference>
<feature type="domain" description="G-patch" evidence="2">
    <location>
        <begin position="318"/>
        <end position="367"/>
    </location>
</feature>
<sequence>MDSQSSSRSNSSEDESEASSSQILNPMEALVDYESSDSMDSLSSHKIQQMSEEEALDYIQYLKRKIQRIEQVLQVRSGSSSLRGQKKNSDSKKNLGSKTVAEENSEYEEEEACGRSKSSKRSKRNSKESSIVTNNSSQAFFQSHLRKHRIRSRYNLVDDGFDYAMSLTASKKPRRKKQSNAREKGKRGSVLRTFQQIRTFLEADCGRTYTFPSLSRHVRFAIHRYAEACGIHSRSHGREGKRAITLTRRSRWKIPNEEIEDSILEEIGLGSDTKQKQKQKKKNGSLRKDSQKAMAAATTYSARGRKELEKSLAATITEDNIGHRMLQTMGWSKGQSLGHPHREETGLKHPLSVVIRPPRAGLGSREEET</sequence>
<dbReference type="GO" id="GO:0003676">
    <property type="term" value="F:nucleic acid binding"/>
    <property type="evidence" value="ECO:0007669"/>
    <property type="project" value="UniProtKB-UniRule"/>
</dbReference>
<feature type="region of interest" description="Disordered" evidence="1">
    <location>
        <begin position="270"/>
        <end position="292"/>
    </location>
</feature>
<dbReference type="RefSeq" id="XP_005705385.1">
    <property type="nucleotide sequence ID" value="XM_005705328.1"/>
</dbReference>
<dbReference type="Gene3D" id="3.30.1370.50">
    <property type="entry name" value="R3H-like domain"/>
    <property type="match status" value="1"/>
</dbReference>